<evidence type="ECO:0008006" key="4">
    <source>
        <dbReference type="Google" id="ProtNLM"/>
    </source>
</evidence>
<dbReference type="RefSeq" id="YP_001949973.1">
    <property type="nucleotide sequence ID" value="NC_010811.2"/>
</dbReference>
<dbReference type="GeneID" id="6369706"/>
<evidence type="ECO:0000256" key="1">
    <source>
        <dbReference type="SAM" id="Phobius"/>
    </source>
</evidence>
<proteinExistence type="predicted"/>
<keyword evidence="1" id="KW-0472">Membrane</keyword>
<reference evidence="2 3" key="1">
    <citation type="journal article" date="2010" name="Virology">
        <title>A jumbo phage infecting the phytopathogen Ralstonia solanacearum defines a new lineage of the Myoviridae family.</title>
        <authorList>
            <person name="Yamada T."/>
            <person name="Satoh S."/>
            <person name="Ishikawa H."/>
            <person name="Fujiwara A."/>
            <person name="Kawasaki T."/>
            <person name="Fujie M."/>
            <person name="Ogata H."/>
        </authorList>
    </citation>
    <scope>NUCLEOTIDE SEQUENCE [LARGE SCALE GENOMIC DNA]</scope>
</reference>
<dbReference type="KEGG" id="vg:6369706"/>
<dbReference type="EMBL" id="AB366653">
    <property type="protein sequence ID" value="BAG41543.1"/>
    <property type="molecule type" value="Genomic_DNA"/>
</dbReference>
<keyword evidence="1" id="KW-0812">Transmembrane</keyword>
<keyword evidence="1" id="KW-1133">Transmembrane helix</keyword>
<keyword evidence="3" id="KW-1185">Reference proteome</keyword>
<evidence type="ECO:0000313" key="3">
    <source>
        <dbReference type="Proteomes" id="UP000001034"/>
    </source>
</evidence>
<feature type="transmembrane region" description="Helical" evidence="1">
    <location>
        <begin position="15"/>
        <end position="37"/>
    </location>
</feature>
<protein>
    <recommendedName>
        <fullName evidence="4">Transmembrane protein</fullName>
    </recommendedName>
</protein>
<evidence type="ECO:0000313" key="2">
    <source>
        <dbReference type="EMBL" id="BAG41543.1"/>
    </source>
</evidence>
<sequence>MNRRQRVIPESVEQALLIAFLAVVAIAAIVLAGVAAYNWHQKKVYLTTHECLQISEMKTGRTLGCGKGCVRDELVHLYECRDGTMLDLDGVMFTKRESK</sequence>
<accession>B2ZXW7</accession>
<name>B2ZXW7_9CAUD</name>
<organism evidence="2 3">
    <name type="scientific">Ralstonia phage phiRSL1</name>
    <dbReference type="NCBI Taxonomy" id="1980924"/>
    <lineage>
        <taxon>Viruses</taxon>
        <taxon>Duplodnaviria</taxon>
        <taxon>Heunggongvirae</taxon>
        <taxon>Uroviricota</taxon>
        <taxon>Caudoviricetes</taxon>
        <taxon>Mieseafarmvirus</taxon>
        <taxon>Mieseafarmvirus RSL1</taxon>
    </lineage>
</organism>
<dbReference type="Proteomes" id="UP000001034">
    <property type="component" value="Segment"/>
</dbReference>